<feature type="transmembrane region" description="Helical" evidence="19">
    <location>
        <begin position="637"/>
        <end position="659"/>
    </location>
</feature>
<keyword evidence="7 19" id="KW-0812">Transmembrane</keyword>
<keyword evidence="5 19" id="KW-1003">Cell membrane</keyword>
<feature type="transmembrane region" description="Helical" evidence="19">
    <location>
        <begin position="149"/>
        <end position="168"/>
    </location>
</feature>
<dbReference type="GO" id="GO:0005524">
    <property type="term" value="F:ATP binding"/>
    <property type="evidence" value="ECO:0007669"/>
    <property type="project" value="UniProtKB-UniRule"/>
</dbReference>
<dbReference type="SUPFAM" id="SSF81653">
    <property type="entry name" value="Calcium ATPase, transduction domain A"/>
    <property type="match status" value="1"/>
</dbReference>
<evidence type="ECO:0000256" key="4">
    <source>
        <dbReference type="ARBA" id="ARBA00022448"/>
    </source>
</evidence>
<dbReference type="SFLD" id="SFLDS00003">
    <property type="entry name" value="Haloacid_Dehalogenase"/>
    <property type="match status" value="1"/>
</dbReference>
<evidence type="ECO:0000256" key="8">
    <source>
        <dbReference type="ARBA" id="ARBA00022723"/>
    </source>
</evidence>
<dbReference type="PROSITE" id="PS00154">
    <property type="entry name" value="ATPASE_E1_E2"/>
    <property type="match status" value="1"/>
</dbReference>
<evidence type="ECO:0000256" key="12">
    <source>
        <dbReference type="ARBA" id="ARBA00022842"/>
    </source>
</evidence>
<sequence>MKNMDMGHEQHLKQADQKDNMQMKNDSQQAMSDHKMMMHGGQMMQMGNLKQKFWWSFILALPILLLSPAMGFNLPFQFSFPGSDWLVVIFATILFWYGGEIFLRGAYAELKQKKPEMMTLISLGIVTAYLYSVYAFIQNNLVHSQMKVMDFFWELATLILIMLLGHWIEMTSVMKASSSVHDLAKLLPDKVHVQTSNQIEEIKINDVQKQATIIVKPGESIPLDGIIISGSSTADESLVTGEAKQITKQKGQRVIGGSINGPGTLTIKVTQTANSGFLASVNKLVQSSQADKSKLQTKADQVSGWLFYAALIIGLLALIVWTSFQGIASGLERMVTVLVIACPHALGLAIPLVNAKSTALGAKHGLLIRNHNAISLSSQINYLLLDKTGTLTQGKFQVRHYASLTNKLDSNQVLTIMASLEQDSTHPLAQSILHYAQSKKINLLPLTNSQNMTGAGVSGTIEQHTYQLVNEKAARKQVSNFPKLAADKDTISYLIQDSQLLGYIAVGDQIKASAFTLIKQIKERQITPVMLTGDNQKVADNIALQLGIDQVYAELLPQDKEKVVKKLQSAGNKVMMVGDGINDAPSLAKADIGVTIGTGTDVAVDSADVILVNSEPEAIISFLDLAQKTQTKTIQNLWWGAGYNIIALPLAAGILAPWGLVLPPAVGAILMSLSTVIVAINAEFLKI</sequence>
<dbReference type="EC" id="7.2.2.8" evidence="3"/>
<dbReference type="SFLD" id="SFLDF00027">
    <property type="entry name" value="p-type_atpase"/>
    <property type="match status" value="1"/>
</dbReference>
<evidence type="ECO:0000256" key="19">
    <source>
        <dbReference type="RuleBase" id="RU362081"/>
    </source>
</evidence>
<dbReference type="PRINTS" id="PR00119">
    <property type="entry name" value="CATATPASE"/>
</dbReference>
<dbReference type="InterPro" id="IPR027256">
    <property type="entry name" value="P-typ_ATPase_IB"/>
</dbReference>
<dbReference type="NCBIfam" id="TIGR01511">
    <property type="entry name" value="ATPase-IB1_Cu"/>
    <property type="match status" value="1"/>
</dbReference>
<keyword evidence="17 19" id="KW-0472">Membrane</keyword>
<dbReference type="GO" id="GO:0016887">
    <property type="term" value="F:ATP hydrolysis activity"/>
    <property type="evidence" value="ECO:0007669"/>
    <property type="project" value="InterPro"/>
</dbReference>
<feature type="transmembrane region" description="Helical" evidence="19">
    <location>
        <begin position="334"/>
        <end position="353"/>
    </location>
</feature>
<evidence type="ECO:0000256" key="16">
    <source>
        <dbReference type="ARBA" id="ARBA00023065"/>
    </source>
</evidence>
<keyword evidence="10" id="KW-0187">Copper transport</keyword>
<feature type="transmembrane region" description="Helical" evidence="19">
    <location>
        <begin position="302"/>
        <end position="322"/>
    </location>
</feature>
<feature type="transmembrane region" description="Helical" evidence="19">
    <location>
        <begin position="665"/>
        <end position="685"/>
    </location>
</feature>
<evidence type="ECO:0000256" key="15">
    <source>
        <dbReference type="ARBA" id="ARBA00023008"/>
    </source>
</evidence>
<reference evidence="23" key="1">
    <citation type="submission" date="2016-10" db="EMBL/GenBank/DDBJ databases">
        <authorList>
            <person name="Varghese N."/>
            <person name="Submissions S."/>
        </authorList>
    </citation>
    <scope>NUCLEOTIDE SEQUENCE [LARGE SCALE GENOMIC DNA]</scope>
    <source>
        <strain evidence="23">R-53102</strain>
    </source>
</reference>
<feature type="transmembrane region" description="Helical" evidence="19">
    <location>
        <begin position="119"/>
        <end position="137"/>
    </location>
</feature>
<evidence type="ECO:0000256" key="17">
    <source>
        <dbReference type="ARBA" id="ARBA00023136"/>
    </source>
</evidence>
<dbReference type="GO" id="GO:0140581">
    <property type="term" value="F:P-type monovalent copper transporter activity"/>
    <property type="evidence" value="ECO:0007669"/>
    <property type="project" value="UniProtKB-EC"/>
</dbReference>
<keyword evidence="9 19" id="KW-0547">Nucleotide-binding</keyword>
<dbReference type="InterPro" id="IPR036412">
    <property type="entry name" value="HAD-like_sf"/>
</dbReference>
<accession>A0A1I1R7E5</accession>
<evidence type="ECO:0000256" key="14">
    <source>
        <dbReference type="ARBA" id="ARBA00022989"/>
    </source>
</evidence>
<dbReference type="InterPro" id="IPR059000">
    <property type="entry name" value="ATPase_P-type_domA"/>
</dbReference>
<dbReference type="GO" id="GO:0005886">
    <property type="term" value="C:plasma membrane"/>
    <property type="evidence" value="ECO:0007669"/>
    <property type="project" value="UniProtKB-SubCell"/>
</dbReference>
<dbReference type="SFLD" id="SFLDG00002">
    <property type="entry name" value="C1.7:_P-type_atpase_like"/>
    <property type="match status" value="1"/>
</dbReference>
<dbReference type="EMBL" id="FOMN01000001">
    <property type="protein sequence ID" value="SFD30172.1"/>
    <property type="molecule type" value="Genomic_DNA"/>
</dbReference>
<gene>
    <name evidence="22" type="ORF">SAMN04487792_0206</name>
</gene>
<name>A0A1I1R7E5_9LACO</name>
<dbReference type="FunFam" id="2.70.150.10:FF:000002">
    <property type="entry name" value="Copper-transporting ATPase 1, putative"/>
    <property type="match status" value="1"/>
</dbReference>
<evidence type="ECO:0000313" key="22">
    <source>
        <dbReference type="EMBL" id="SFD30172.1"/>
    </source>
</evidence>
<keyword evidence="8 19" id="KW-0479">Metal-binding</keyword>
<evidence type="ECO:0000256" key="7">
    <source>
        <dbReference type="ARBA" id="ARBA00022692"/>
    </source>
</evidence>
<keyword evidence="12" id="KW-0460">Magnesium</keyword>
<dbReference type="Pfam" id="PF00702">
    <property type="entry name" value="Hydrolase"/>
    <property type="match status" value="1"/>
</dbReference>
<dbReference type="InterPro" id="IPR044492">
    <property type="entry name" value="P_typ_ATPase_HD_dom"/>
</dbReference>
<dbReference type="Proteomes" id="UP000199599">
    <property type="component" value="Unassembled WGS sequence"/>
</dbReference>
<evidence type="ECO:0000256" key="18">
    <source>
        <dbReference type="ARBA" id="ARBA00049289"/>
    </source>
</evidence>
<comment type="catalytic activity">
    <reaction evidence="18">
        <text>Cu(+)(in) + ATP + H2O = Cu(+)(out) + ADP + phosphate + H(+)</text>
        <dbReference type="Rhea" id="RHEA:25792"/>
        <dbReference type="ChEBI" id="CHEBI:15377"/>
        <dbReference type="ChEBI" id="CHEBI:15378"/>
        <dbReference type="ChEBI" id="CHEBI:30616"/>
        <dbReference type="ChEBI" id="CHEBI:43474"/>
        <dbReference type="ChEBI" id="CHEBI:49552"/>
        <dbReference type="ChEBI" id="CHEBI:456216"/>
        <dbReference type="EC" id="7.2.2.8"/>
    </reaction>
</comment>
<proteinExistence type="inferred from homology"/>
<evidence type="ECO:0000256" key="6">
    <source>
        <dbReference type="ARBA" id="ARBA00022553"/>
    </source>
</evidence>
<dbReference type="PANTHER" id="PTHR43520:SF5">
    <property type="entry name" value="CATION-TRANSPORTING P-TYPE ATPASE-RELATED"/>
    <property type="match status" value="1"/>
</dbReference>
<evidence type="ECO:0000256" key="1">
    <source>
        <dbReference type="ARBA" id="ARBA00004651"/>
    </source>
</evidence>
<dbReference type="InterPro" id="IPR001757">
    <property type="entry name" value="P_typ_ATPase"/>
</dbReference>
<dbReference type="AlphaFoldDB" id="A0A1I1R7E5"/>
<keyword evidence="6" id="KW-0597">Phosphoprotein</keyword>
<evidence type="ECO:0000256" key="5">
    <source>
        <dbReference type="ARBA" id="ARBA00022475"/>
    </source>
</evidence>
<evidence type="ECO:0000256" key="13">
    <source>
        <dbReference type="ARBA" id="ARBA00022967"/>
    </source>
</evidence>
<evidence type="ECO:0000313" key="23">
    <source>
        <dbReference type="Proteomes" id="UP000199599"/>
    </source>
</evidence>
<dbReference type="NCBIfam" id="TIGR01525">
    <property type="entry name" value="ATPase-IB_hvy"/>
    <property type="match status" value="1"/>
</dbReference>
<evidence type="ECO:0000259" key="21">
    <source>
        <dbReference type="Pfam" id="PF00122"/>
    </source>
</evidence>
<keyword evidence="14 19" id="KW-1133">Transmembrane helix</keyword>
<feature type="region of interest" description="Disordered" evidence="20">
    <location>
        <begin position="1"/>
        <end position="26"/>
    </location>
</feature>
<dbReference type="InterPro" id="IPR023298">
    <property type="entry name" value="ATPase_P-typ_TM_dom_sf"/>
</dbReference>
<dbReference type="PANTHER" id="PTHR43520">
    <property type="entry name" value="ATP7, ISOFORM B"/>
    <property type="match status" value="1"/>
</dbReference>
<organism evidence="22 23">
    <name type="scientific">Lactobacillus bombicola</name>
    <dbReference type="NCBI Taxonomy" id="1505723"/>
    <lineage>
        <taxon>Bacteria</taxon>
        <taxon>Bacillati</taxon>
        <taxon>Bacillota</taxon>
        <taxon>Bacilli</taxon>
        <taxon>Lactobacillales</taxon>
        <taxon>Lactobacillaceae</taxon>
        <taxon>Lactobacillus</taxon>
    </lineage>
</organism>
<evidence type="ECO:0000256" key="10">
    <source>
        <dbReference type="ARBA" id="ARBA00022796"/>
    </source>
</evidence>
<dbReference type="InterPro" id="IPR018303">
    <property type="entry name" value="ATPase_P-typ_P_site"/>
</dbReference>
<keyword evidence="13" id="KW-1278">Translocase</keyword>
<dbReference type="Gene3D" id="2.70.150.10">
    <property type="entry name" value="Calcium-transporting ATPase, cytoplasmic transduction domain A"/>
    <property type="match status" value="1"/>
</dbReference>
<keyword evidence="11 19" id="KW-0067">ATP-binding</keyword>
<dbReference type="GO" id="GO:0043682">
    <property type="term" value="F:P-type divalent copper transporter activity"/>
    <property type="evidence" value="ECO:0007669"/>
    <property type="project" value="TreeGrafter"/>
</dbReference>
<feature type="compositionally biased region" description="Basic and acidic residues" evidence="20">
    <location>
        <begin position="1"/>
        <end position="21"/>
    </location>
</feature>
<keyword evidence="15" id="KW-0186">Copper</keyword>
<dbReference type="InterPro" id="IPR023299">
    <property type="entry name" value="ATPase_P-typ_cyto_dom_N"/>
</dbReference>
<evidence type="ECO:0000256" key="2">
    <source>
        <dbReference type="ARBA" id="ARBA00006024"/>
    </source>
</evidence>
<dbReference type="STRING" id="1505723.SAMN04487792_0206"/>
<dbReference type="Pfam" id="PF00122">
    <property type="entry name" value="E1-E2_ATPase"/>
    <property type="match status" value="1"/>
</dbReference>
<protein>
    <recommendedName>
        <fullName evidence="3">P-type Cu(+) transporter</fullName>
        <ecNumber evidence="3">7.2.2.8</ecNumber>
    </recommendedName>
</protein>
<dbReference type="NCBIfam" id="TIGR01494">
    <property type="entry name" value="ATPase_P-type"/>
    <property type="match status" value="1"/>
</dbReference>
<dbReference type="PRINTS" id="PR00120">
    <property type="entry name" value="HATPASE"/>
</dbReference>
<comment type="subcellular location">
    <subcellularLocation>
        <location evidence="1">Cell membrane</location>
        <topology evidence="1">Multi-pass membrane protein</topology>
    </subcellularLocation>
</comment>
<evidence type="ECO:0000256" key="3">
    <source>
        <dbReference type="ARBA" id="ARBA00012517"/>
    </source>
</evidence>
<evidence type="ECO:0000256" key="20">
    <source>
        <dbReference type="SAM" id="MobiDB-lite"/>
    </source>
</evidence>
<dbReference type="SUPFAM" id="SSF81665">
    <property type="entry name" value="Calcium ATPase, transmembrane domain M"/>
    <property type="match status" value="1"/>
</dbReference>
<dbReference type="GO" id="GO:0055070">
    <property type="term" value="P:copper ion homeostasis"/>
    <property type="evidence" value="ECO:0007669"/>
    <property type="project" value="TreeGrafter"/>
</dbReference>
<keyword evidence="16" id="KW-0406">Ion transport</keyword>
<keyword evidence="4" id="KW-0813">Transport</keyword>
<dbReference type="NCBIfam" id="TIGR01512">
    <property type="entry name" value="ATPase-IB2_Cd"/>
    <property type="match status" value="1"/>
</dbReference>
<dbReference type="InterPro" id="IPR023214">
    <property type="entry name" value="HAD_sf"/>
</dbReference>
<dbReference type="InterPro" id="IPR008250">
    <property type="entry name" value="ATPase_P-typ_transduc_dom_A_sf"/>
</dbReference>
<evidence type="ECO:0000256" key="11">
    <source>
        <dbReference type="ARBA" id="ARBA00022840"/>
    </source>
</evidence>
<dbReference type="Gene3D" id="3.40.50.1000">
    <property type="entry name" value="HAD superfamily/HAD-like"/>
    <property type="match status" value="1"/>
</dbReference>
<comment type="similarity">
    <text evidence="2 19">Belongs to the cation transport ATPase (P-type) (TC 3.A.3) family. Type IB subfamily.</text>
</comment>
<evidence type="ECO:0000256" key="9">
    <source>
        <dbReference type="ARBA" id="ARBA00022741"/>
    </source>
</evidence>
<feature type="domain" description="P-type ATPase A" evidence="21">
    <location>
        <begin position="185"/>
        <end position="286"/>
    </location>
</feature>
<dbReference type="RefSeq" id="WP_228150102.1">
    <property type="nucleotide sequence ID" value="NZ_CBCRVU010000001.1"/>
</dbReference>
<feature type="transmembrane region" description="Helical" evidence="19">
    <location>
        <begin position="87"/>
        <end position="107"/>
    </location>
</feature>
<dbReference type="GO" id="GO:0005507">
    <property type="term" value="F:copper ion binding"/>
    <property type="evidence" value="ECO:0007669"/>
    <property type="project" value="TreeGrafter"/>
</dbReference>
<dbReference type="SUPFAM" id="SSF56784">
    <property type="entry name" value="HAD-like"/>
    <property type="match status" value="1"/>
</dbReference>
<dbReference type="Gene3D" id="3.40.1110.10">
    <property type="entry name" value="Calcium-transporting ATPase, cytoplasmic domain N"/>
    <property type="match status" value="1"/>
</dbReference>